<dbReference type="STRING" id="50376.A0A517LLE6"/>
<dbReference type="PANTHER" id="PTHR13134">
    <property type="entry name" value="TRAFFICKING PROTEIN PARTICLE COMPLEX SUBUNIT 13"/>
    <property type="match status" value="1"/>
</dbReference>
<dbReference type="AlphaFoldDB" id="A0A517LLE6"/>
<dbReference type="InterPro" id="IPR055429">
    <property type="entry name" value="TRAPPC13_M"/>
</dbReference>
<evidence type="ECO:0000313" key="3">
    <source>
        <dbReference type="EMBL" id="QDS76462.1"/>
    </source>
</evidence>
<reference evidence="3 4" key="1">
    <citation type="submission" date="2019-07" db="EMBL/GenBank/DDBJ databases">
        <title>Finished genome of Venturia effusa.</title>
        <authorList>
            <person name="Young C.A."/>
            <person name="Cox M.P."/>
            <person name="Ganley A.R.D."/>
            <person name="David W.J."/>
        </authorList>
    </citation>
    <scope>NUCLEOTIDE SEQUENCE [LARGE SCALE GENOMIC DNA]</scope>
    <source>
        <strain evidence="4">albino</strain>
    </source>
</reference>
<dbReference type="GO" id="GO:1990072">
    <property type="term" value="C:TRAPPIII protein complex"/>
    <property type="evidence" value="ECO:0007669"/>
    <property type="project" value="TreeGrafter"/>
</dbReference>
<evidence type="ECO:0008006" key="5">
    <source>
        <dbReference type="Google" id="ProtNLM"/>
    </source>
</evidence>
<protein>
    <recommendedName>
        <fullName evidence="5">Trafficking protein particle complex subunit 13</fullName>
    </recommendedName>
</protein>
<dbReference type="InterPro" id="IPR055427">
    <property type="entry name" value="TRAPPC13_N"/>
</dbReference>
<keyword evidence="4" id="KW-1185">Reference proteome</keyword>
<name>A0A517LLE6_9PEZI</name>
<evidence type="ECO:0000313" key="4">
    <source>
        <dbReference type="Proteomes" id="UP000316270"/>
    </source>
</evidence>
<dbReference type="PANTHER" id="PTHR13134:SF3">
    <property type="entry name" value="TRAFFICKING PROTEIN PARTICLE COMPLEX SUBUNIT 13"/>
    <property type="match status" value="1"/>
</dbReference>
<dbReference type="EMBL" id="CP042199">
    <property type="protein sequence ID" value="QDS76462.1"/>
    <property type="molecule type" value="Genomic_DNA"/>
</dbReference>
<proteinExistence type="predicted"/>
<evidence type="ECO:0000259" key="1">
    <source>
        <dbReference type="Pfam" id="PF06159"/>
    </source>
</evidence>
<dbReference type="Pfam" id="PF06159">
    <property type="entry name" value="TRAPPC13_N"/>
    <property type="match status" value="1"/>
</dbReference>
<dbReference type="Pfam" id="PF23647">
    <property type="entry name" value="TRAPPC13_M"/>
    <property type="match status" value="1"/>
</dbReference>
<feature type="domain" description="Trafficking protein particle complex subunit 13 middle" evidence="2">
    <location>
        <begin position="198"/>
        <end position="316"/>
    </location>
</feature>
<dbReference type="OrthoDB" id="10250284at2759"/>
<gene>
    <name evidence="3" type="ORF">FKW77_004838</name>
</gene>
<dbReference type="Proteomes" id="UP000316270">
    <property type="component" value="Chromosome 15"/>
</dbReference>
<sequence>MARPRAQTGDGLKMPHAVSLKVLRLSRPSLQYQYPLPNTSIDHGAIDPRASLAYPSADPKDSFIVTPALTLPESFQSAYVGEEFSCTVCANNELLPEDNGRSISGVRVEAEIQTPSGKNDVPLELADSPDSDVEGKPYLPGDSIQKIIRLNLNEPGQHVLAVTVTYTETQLSDVGAAGGRVRTFRKLYQFKATTLIGVKTKAGDVKVKKAGIEQYALEAQLENLGDRTVTLEAVAVTPKAPFKSSSLNWDVFGTGSDPPHSPILYPGEVMQVAFLLEAQRQDSAAPSSSEKPVLGQLNIQWRSAMGDRGSLSTSWLLGRTR</sequence>
<evidence type="ECO:0000259" key="2">
    <source>
        <dbReference type="Pfam" id="PF23647"/>
    </source>
</evidence>
<accession>A0A517LLE6</accession>
<organism evidence="3 4">
    <name type="scientific">Venturia effusa</name>
    <dbReference type="NCBI Taxonomy" id="50376"/>
    <lineage>
        <taxon>Eukaryota</taxon>
        <taxon>Fungi</taxon>
        <taxon>Dikarya</taxon>
        <taxon>Ascomycota</taxon>
        <taxon>Pezizomycotina</taxon>
        <taxon>Dothideomycetes</taxon>
        <taxon>Pleosporomycetidae</taxon>
        <taxon>Venturiales</taxon>
        <taxon>Venturiaceae</taxon>
        <taxon>Venturia</taxon>
    </lineage>
</organism>
<dbReference type="InterPro" id="IPR010378">
    <property type="entry name" value="TRAPPC13"/>
</dbReference>
<feature type="domain" description="Trafficking protein particle complex subunit 13 N-terminal" evidence="1">
    <location>
        <begin position="16"/>
        <end position="192"/>
    </location>
</feature>